<evidence type="ECO:0000259" key="8">
    <source>
        <dbReference type="PROSITE" id="PS50845"/>
    </source>
</evidence>
<proteinExistence type="predicted"/>
<evidence type="ECO:0000313" key="9">
    <source>
        <dbReference type="EMBL" id="JAN85101.1"/>
    </source>
</evidence>
<evidence type="ECO:0000256" key="5">
    <source>
        <dbReference type="ARBA" id="ARBA00023136"/>
    </source>
</evidence>
<feature type="domain" description="Reticulon" evidence="8">
    <location>
        <begin position="277"/>
        <end position="465"/>
    </location>
</feature>
<comment type="subcellular location">
    <subcellularLocation>
        <location evidence="1 6">Endoplasmic reticulum membrane</location>
        <topology evidence="1 6">Multi-pass membrane protein</topology>
    </subcellularLocation>
</comment>
<keyword evidence="4 6" id="KW-1133">Transmembrane helix</keyword>
<evidence type="ECO:0000256" key="4">
    <source>
        <dbReference type="ARBA" id="ARBA00022989"/>
    </source>
</evidence>
<evidence type="ECO:0000256" key="3">
    <source>
        <dbReference type="ARBA" id="ARBA00022824"/>
    </source>
</evidence>
<dbReference type="EMBL" id="GDIQ01009636">
    <property type="protein sequence ID" value="JAN85101.1"/>
    <property type="molecule type" value="Transcribed_RNA"/>
</dbReference>
<dbReference type="PANTHER" id="PTHR45799">
    <property type="entry name" value="RETICULON-LIKE PROTEIN"/>
    <property type="match status" value="1"/>
</dbReference>
<feature type="region of interest" description="Disordered" evidence="7">
    <location>
        <begin position="1"/>
        <end position="253"/>
    </location>
</feature>
<protein>
    <recommendedName>
        <fullName evidence="6">Reticulon-like protein</fullName>
    </recommendedName>
</protein>
<dbReference type="Gene3D" id="1.20.5.2480">
    <property type="match status" value="1"/>
</dbReference>
<dbReference type="InterPro" id="IPR046964">
    <property type="entry name" value="RTN1-4"/>
</dbReference>
<keyword evidence="2 6" id="KW-0812">Transmembrane</keyword>
<gene>
    <name evidence="10" type="ORF">OUZ56_002799</name>
</gene>
<dbReference type="EMBL" id="JAOYFB010000036">
    <property type="protein sequence ID" value="KAK4020855.1"/>
    <property type="molecule type" value="Genomic_DNA"/>
</dbReference>
<keyword evidence="11" id="KW-1185">Reference proteome</keyword>
<feature type="compositionally biased region" description="Low complexity" evidence="7">
    <location>
        <begin position="173"/>
        <end position="186"/>
    </location>
</feature>
<feature type="compositionally biased region" description="Polar residues" evidence="7">
    <location>
        <begin position="209"/>
        <end position="220"/>
    </location>
</feature>
<keyword evidence="5 6" id="KW-0472">Membrane</keyword>
<evidence type="ECO:0000256" key="6">
    <source>
        <dbReference type="RuleBase" id="RU363132"/>
    </source>
</evidence>
<evidence type="ECO:0000256" key="1">
    <source>
        <dbReference type="ARBA" id="ARBA00004477"/>
    </source>
</evidence>
<evidence type="ECO:0000313" key="10">
    <source>
        <dbReference type="EMBL" id="KAK4020855.1"/>
    </source>
</evidence>
<sequence length="465" mass="52199">MDQYETSNPSGKFPTENEQSLHEEDVKNKSHTREETNPDSDRDDHEAHIPSRLDQDEQSGAQNGNIPREDFSLKQDEILPEDKEDDFDFEKKLPEIPSENQKNDSDSSMKFSPAHFQDKAIHEAEQLHPDVKQEEYSHEDVEEEEVVEPEQEVSHRKPQEASPEAVPHKQEEISTPSQSQSSSSEAPIEEPKQEKISNKSLESVPTEENLVSTSPTSQPESKSHHPEPASFAERDSSAEPTPTAAEPLKTRSVKSMKSEGRSFLGRWFDLSRLNTYVVDLVHWRDPRKSGIVLGAILAILLSLSVVSVVSVISYSALAVLSGTLSFRLYKNVLQAVQKTQDGHPFKEYLEQDVTVTTEKVHEVADLTAAKLNATLVELRRLFLVEDLVDSVKFALVLWALTYVGSMFNGLTLVILGVIGLFTFPKVYETHQEKIDQNVDLVKSKINEIVDKVQAVLPIGKKAKSQ</sequence>
<organism evidence="9">
    <name type="scientific">Daphnia magna</name>
    <dbReference type="NCBI Taxonomy" id="35525"/>
    <lineage>
        <taxon>Eukaryota</taxon>
        <taxon>Metazoa</taxon>
        <taxon>Ecdysozoa</taxon>
        <taxon>Arthropoda</taxon>
        <taxon>Crustacea</taxon>
        <taxon>Branchiopoda</taxon>
        <taxon>Diplostraca</taxon>
        <taxon>Cladocera</taxon>
        <taxon>Anomopoda</taxon>
        <taxon>Daphniidae</taxon>
        <taxon>Daphnia</taxon>
    </lineage>
</organism>
<dbReference type="PANTHER" id="PTHR45799:SF2">
    <property type="entry name" value="RETICULON-LIKE PROTEIN"/>
    <property type="match status" value="1"/>
</dbReference>
<feature type="compositionally biased region" description="Polar residues" evidence="7">
    <location>
        <begin position="1"/>
        <end position="10"/>
    </location>
</feature>
<dbReference type="KEGG" id="dmk:116917259"/>
<dbReference type="OrthoDB" id="567788at2759"/>
<reference evidence="10 11" key="2">
    <citation type="journal article" date="2023" name="Nucleic Acids Res.">
        <title>The hologenome of Daphnia magna reveals possible DNA methylation and microbiome-mediated evolution of the host genome.</title>
        <authorList>
            <person name="Chaturvedi A."/>
            <person name="Li X."/>
            <person name="Dhandapani V."/>
            <person name="Marshall H."/>
            <person name="Kissane S."/>
            <person name="Cuenca-Cambronero M."/>
            <person name="Asole G."/>
            <person name="Calvet F."/>
            <person name="Ruiz-Romero M."/>
            <person name="Marangio P."/>
            <person name="Guigo R."/>
            <person name="Rago D."/>
            <person name="Mirbahai L."/>
            <person name="Eastwood N."/>
            <person name="Colbourne J.K."/>
            <person name="Zhou J."/>
            <person name="Mallon E."/>
            <person name="Orsini L."/>
        </authorList>
    </citation>
    <scope>NUCLEOTIDE SEQUENCE [LARGE SCALE GENOMIC DNA]</scope>
    <source>
        <strain evidence="10">LRV0_1</strain>
    </source>
</reference>
<accession>A0A0N8DDJ8</accession>
<evidence type="ECO:0000256" key="2">
    <source>
        <dbReference type="ARBA" id="ARBA00022692"/>
    </source>
</evidence>
<dbReference type="GO" id="GO:0005789">
    <property type="term" value="C:endoplasmic reticulum membrane"/>
    <property type="evidence" value="ECO:0007669"/>
    <property type="project" value="UniProtKB-SubCell"/>
</dbReference>
<feature type="transmembrane region" description="Helical" evidence="6">
    <location>
        <begin position="291"/>
        <end position="317"/>
    </location>
</feature>
<evidence type="ECO:0000313" key="11">
    <source>
        <dbReference type="Proteomes" id="UP001234178"/>
    </source>
</evidence>
<feature type="compositionally biased region" description="Acidic residues" evidence="7">
    <location>
        <begin position="140"/>
        <end position="151"/>
    </location>
</feature>
<dbReference type="AlphaFoldDB" id="A0A0N8DDJ8"/>
<name>A0A0N8DDJ8_9CRUS</name>
<dbReference type="GO" id="GO:0030424">
    <property type="term" value="C:axon"/>
    <property type="evidence" value="ECO:0007669"/>
    <property type="project" value="TreeGrafter"/>
</dbReference>
<feature type="transmembrane region" description="Helical" evidence="6">
    <location>
        <begin position="395"/>
        <end position="423"/>
    </location>
</feature>
<keyword evidence="3 6" id="KW-0256">Endoplasmic reticulum</keyword>
<dbReference type="Pfam" id="PF02453">
    <property type="entry name" value="Reticulon"/>
    <property type="match status" value="1"/>
</dbReference>
<dbReference type="PROSITE" id="PS50845">
    <property type="entry name" value="RETICULON"/>
    <property type="match status" value="1"/>
</dbReference>
<feature type="compositionally biased region" description="Basic and acidic residues" evidence="7">
    <location>
        <begin position="67"/>
        <end position="81"/>
    </location>
</feature>
<dbReference type="Proteomes" id="UP001234178">
    <property type="component" value="Unassembled WGS sequence"/>
</dbReference>
<feature type="compositionally biased region" description="Basic and acidic residues" evidence="7">
    <location>
        <begin position="221"/>
        <end position="237"/>
    </location>
</feature>
<reference evidence="9" key="1">
    <citation type="submission" date="2015-10" db="EMBL/GenBank/DDBJ databases">
        <title>EvidentialGene: Evidence-directed Construction of Complete mRNA Transcriptomes without Genomes.</title>
        <authorList>
            <person name="Gilbert D.G."/>
        </authorList>
    </citation>
    <scope>NUCLEOTIDE SEQUENCE</scope>
</reference>
<feature type="compositionally biased region" description="Basic and acidic residues" evidence="7">
    <location>
        <begin position="116"/>
        <end position="139"/>
    </location>
</feature>
<dbReference type="InterPro" id="IPR003388">
    <property type="entry name" value="Reticulon"/>
</dbReference>
<evidence type="ECO:0000256" key="7">
    <source>
        <dbReference type="SAM" id="MobiDB-lite"/>
    </source>
</evidence>
<feature type="compositionally biased region" description="Basic and acidic residues" evidence="7">
    <location>
        <begin position="19"/>
        <end position="55"/>
    </location>
</feature>